<accession>A0A7R7EQB8</accession>
<name>A0A7R7EQB8_9FIRM</name>
<keyword evidence="2" id="KW-0479">Metal-binding</keyword>
<dbReference type="PIRSF" id="PIRSF026583">
    <property type="entry name" value="YybT"/>
    <property type="match status" value="1"/>
</dbReference>
<dbReference type="Proteomes" id="UP000595897">
    <property type="component" value="Chromosome"/>
</dbReference>
<comment type="function">
    <text evidence="1">Has phosphodiesterase (PDE) activity against cyclic-di-AMP (c-di-AMP).</text>
</comment>
<dbReference type="InterPro" id="IPR001667">
    <property type="entry name" value="DDH_dom"/>
</dbReference>
<feature type="domain" description="GGDEF" evidence="4">
    <location>
        <begin position="207"/>
        <end position="335"/>
    </location>
</feature>
<dbReference type="PROSITE" id="PS50887">
    <property type="entry name" value="GGDEF"/>
    <property type="match status" value="1"/>
</dbReference>
<keyword evidence="1 3" id="KW-0472">Membrane</keyword>
<evidence type="ECO:0000256" key="3">
    <source>
        <dbReference type="SAM" id="Phobius"/>
    </source>
</evidence>
<evidence type="ECO:0000313" key="6">
    <source>
        <dbReference type="Proteomes" id="UP000595897"/>
    </source>
</evidence>
<keyword evidence="6" id="KW-1185">Reference proteome</keyword>
<feature type="binding site" evidence="2">
    <location>
        <position position="476"/>
    </location>
    <ligand>
        <name>Mn(2+)</name>
        <dbReference type="ChEBI" id="CHEBI:29035"/>
        <label>2</label>
    </ligand>
</feature>
<dbReference type="Pfam" id="PF24898">
    <property type="entry name" value="GGDEF_GdpP"/>
    <property type="match status" value="1"/>
</dbReference>
<proteinExistence type="inferred from homology"/>
<feature type="binding site" evidence="2">
    <location>
        <position position="452"/>
    </location>
    <ligand>
        <name>Mn(2+)</name>
        <dbReference type="ChEBI" id="CHEBI:29035"/>
        <label>2</label>
    </ligand>
</feature>
<dbReference type="Gene3D" id="3.10.310.30">
    <property type="match status" value="1"/>
</dbReference>
<dbReference type="InterPro" id="IPR014528">
    <property type="entry name" value="GdpP/PdeA"/>
</dbReference>
<dbReference type="InterPro" id="IPR000160">
    <property type="entry name" value="GGDEF_dom"/>
</dbReference>
<feature type="binding site" evidence="2">
    <location>
        <position position="384"/>
    </location>
    <ligand>
        <name>Mn(2+)</name>
        <dbReference type="ChEBI" id="CHEBI:29035"/>
        <label>2</label>
    </ligand>
</feature>
<evidence type="ECO:0000256" key="2">
    <source>
        <dbReference type="PIRSR" id="PIRSR026583-50"/>
    </source>
</evidence>
<feature type="binding site" evidence="2">
    <location>
        <position position="378"/>
    </location>
    <ligand>
        <name>Mn(2+)</name>
        <dbReference type="ChEBI" id="CHEBI:29035"/>
        <label>1</label>
    </ligand>
</feature>
<evidence type="ECO:0000313" key="5">
    <source>
        <dbReference type="EMBL" id="BCN32836.1"/>
    </source>
</evidence>
<feature type="transmembrane region" description="Helical" evidence="3">
    <location>
        <begin position="41"/>
        <end position="60"/>
    </location>
</feature>
<dbReference type="KEGG" id="ahb:bsdtb5_41310"/>
<dbReference type="EC" id="3.1.4.-" evidence="1"/>
<comment type="subcellular location">
    <subcellularLocation>
        <location evidence="1">Cell membrane</location>
    </subcellularLocation>
</comment>
<keyword evidence="3" id="KW-1133">Transmembrane helix</keyword>
<evidence type="ECO:0000259" key="4">
    <source>
        <dbReference type="PROSITE" id="PS50887"/>
    </source>
</evidence>
<dbReference type="Gene3D" id="3.90.1640.10">
    <property type="entry name" value="inorganic pyrophosphatase (n-terminal core)"/>
    <property type="match status" value="1"/>
</dbReference>
<comment type="cofactor">
    <cofactor evidence="2">
        <name>Mn(2+)</name>
        <dbReference type="ChEBI" id="CHEBI:29035"/>
    </cofactor>
    <text evidence="2">For phosphodiesterase activity, probably binds 2 Mn(2+) per subunit.</text>
</comment>
<dbReference type="InterPro" id="IPR051319">
    <property type="entry name" value="Oligoribo/pAp-PDE_c-di-AMP_PDE"/>
</dbReference>
<keyword evidence="1" id="KW-0378">Hydrolase</keyword>
<dbReference type="EMBL" id="AP024169">
    <property type="protein sequence ID" value="BCN32836.1"/>
    <property type="molecule type" value="Genomic_DNA"/>
</dbReference>
<dbReference type="RefSeq" id="WP_271713848.1">
    <property type="nucleotide sequence ID" value="NZ_AP024169.1"/>
</dbReference>
<dbReference type="Gene3D" id="3.30.450.20">
    <property type="entry name" value="PAS domain"/>
    <property type="match status" value="1"/>
</dbReference>
<dbReference type="GO" id="GO:0003676">
    <property type="term" value="F:nucleic acid binding"/>
    <property type="evidence" value="ECO:0007669"/>
    <property type="project" value="UniProtKB-UniRule"/>
</dbReference>
<dbReference type="InterPro" id="IPR003156">
    <property type="entry name" value="DHHA1_dom"/>
</dbReference>
<dbReference type="Pfam" id="PF01368">
    <property type="entry name" value="DHH"/>
    <property type="match status" value="1"/>
</dbReference>
<keyword evidence="2" id="KW-0464">Manganese</keyword>
<sequence length="688" mass="77802">MNQRIKLNGKLKTYLRWPIILTFMLICMNISIYFVSRNAGLIMSVYVVIYLIISIGLYYYKRPSILSELVRYAADYGQVQKQLLKELSIPYAVLDAEGRLLWGNNEFLDLIENEKIAKKSITNIFPTITKGAFPNIESDEEIHIQHRECNYRIVLRKVIAESFQANDSWDNDTDIEADGMNDKNALIAMYVYDETEIISYIKEIKEQRLIVGLLYIDNYEEALESIDEVRRSLLIALVDRKINKYMQNIDAIIKKLEKDKYIILFKQKYLAQLQTNKFSILDEVRAINIGNDMAVTLSIGLGINADTYLTGYEYARAAIDLALGRGGDQAVVKDSERILYYGGKSIQVEKSTRVKARVKAHALKELVEAKEKVVIMGHSIGDVDCFGASIGIYRIARTLGKKAHIVINEVTKSVRPIMNRFVNNPDYEEDMFLNGQKAMDIVDNNTLLIIVDVNRPSYTECEELLSLTKTIVILDHHRQCSEAVENAVLSYIEPYASSTCEMVAEVLQYIGEGLKLKQAESDAMYAGIIIDTNNFLNKTGVRTFEAAAFLRRSGADVTRIRKVFRSDVDDYKARADAMARSEIFLEHYAFAICSSDSLDSPTIVAAQIANELLDITNIKASFVLTEFNNKIYISARSIDELNVQVVMEKLGGGGHQSVAGAQLTDTTIEEARNMVKEVLETMKMEGDL</sequence>
<dbReference type="AlphaFoldDB" id="A0A7R7EQB8"/>
<keyword evidence="1" id="KW-1003">Cell membrane</keyword>
<reference evidence="5 6" key="1">
    <citation type="submission" date="2020-11" db="EMBL/GenBank/DDBJ databases">
        <title>Draft genome sequencing of a Lachnospiraceae strain isolated from anoxic soil subjected to BSD treatment.</title>
        <authorList>
            <person name="Uek A."/>
            <person name="Tonouchi A."/>
        </authorList>
    </citation>
    <scope>NUCLEOTIDE SEQUENCE [LARGE SCALE GENOMIC DNA]</scope>
    <source>
        <strain evidence="5 6">TB5</strain>
    </source>
</reference>
<dbReference type="PANTHER" id="PTHR47618:SF2">
    <property type="entry name" value="CYCLIC-DI-AMP PHOSPHODIESTERASE GDPP"/>
    <property type="match status" value="1"/>
</dbReference>
<dbReference type="GO" id="GO:0005886">
    <property type="term" value="C:plasma membrane"/>
    <property type="evidence" value="ECO:0007669"/>
    <property type="project" value="UniProtKB-SubCell"/>
</dbReference>
<gene>
    <name evidence="5" type="ORF">bsdtb5_41310</name>
</gene>
<dbReference type="FunFam" id="3.90.1640.10:FF:000002">
    <property type="entry name" value="Cyclic-di-AMP phosphodiesterase"/>
    <property type="match status" value="1"/>
</dbReference>
<dbReference type="GO" id="GO:0046872">
    <property type="term" value="F:metal ion binding"/>
    <property type="evidence" value="ECO:0007669"/>
    <property type="project" value="UniProtKB-KW"/>
</dbReference>
<keyword evidence="3" id="KW-0812">Transmembrane</keyword>
<comment type="similarity">
    <text evidence="1">Belongs to the GdpP/PdeA phosphodiesterase family.</text>
</comment>
<dbReference type="GO" id="GO:0016787">
    <property type="term" value="F:hydrolase activity"/>
    <property type="evidence" value="ECO:0007669"/>
    <property type="project" value="UniProtKB-UniRule"/>
</dbReference>
<feature type="binding site" evidence="2">
    <location>
        <position position="382"/>
    </location>
    <ligand>
        <name>Mn(2+)</name>
        <dbReference type="ChEBI" id="CHEBI:29035"/>
        <label>1</label>
    </ligand>
</feature>
<dbReference type="SUPFAM" id="SSF64182">
    <property type="entry name" value="DHH phosphoesterases"/>
    <property type="match status" value="1"/>
</dbReference>
<feature type="binding site" evidence="2">
    <location>
        <position position="452"/>
    </location>
    <ligand>
        <name>Mn(2+)</name>
        <dbReference type="ChEBI" id="CHEBI:29035"/>
        <label>1</label>
    </ligand>
</feature>
<feature type="transmembrane region" description="Helical" evidence="3">
    <location>
        <begin position="14"/>
        <end position="35"/>
    </location>
</feature>
<protein>
    <recommendedName>
        <fullName evidence="1">Cyclic-di-AMP phosphodiesterase</fullName>
        <ecNumber evidence="1">3.1.4.-</ecNumber>
    </recommendedName>
</protein>
<feature type="binding site" evidence="2">
    <location>
        <position position="531"/>
    </location>
    <ligand>
        <name>Mn(2+)</name>
        <dbReference type="ChEBI" id="CHEBI:29035"/>
        <label>2</label>
    </ligand>
</feature>
<dbReference type="Pfam" id="PF02272">
    <property type="entry name" value="DHHA1"/>
    <property type="match status" value="1"/>
</dbReference>
<dbReference type="InterPro" id="IPR038763">
    <property type="entry name" value="DHH_sf"/>
</dbReference>
<organism evidence="5 6">
    <name type="scientific">Anaeromicropila herbilytica</name>
    <dbReference type="NCBI Taxonomy" id="2785025"/>
    <lineage>
        <taxon>Bacteria</taxon>
        <taxon>Bacillati</taxon>
        <taxon>Bacillota</taxon>
        <taxon>Clostridia</taxon>
        <taxon>Lachnospirales</taxon>
        <taxon>Lachnospiraceae</taxon>
        <taxon>Anaeromicropila</taxon>
    </lineage>
</organism>
<evidence type="ECO:0000256" key="1">
    <source>
        <dbReference type="PIRNR" id="PIRNR026583"/>
    </source>
</evidence>
<dbReference type="PANTHER" id="PTHR47618">
    <property type="entry name" value="BIFUNCTIONAL OLIGORIBONUCLEASE AND PAP PHOSPHATASE NRNA"/>
    <property type="match status" value="1"/>
</dbReference>
<comment type="catalytic activity">
    <reaction evidence="1">
        <text>3',3'-c-di-AMP + H2O = 5'-O-phosphonoadenylyl-(3'-&gt;5')-adenosine + H(+)</text>
        <dbReference type="Rhea" id="RHEA:54420"/>
        <dbReference type="ChEBI" id="CHEBI:15377"/>
        <dbReference type="ChEBI" id="CHEBI:15378"/>
        <dbReference type="ChEBI" id="CHEBI:71500"/>
        <dbReference type="ChEBI" id="CHEBI:138171"/>
    </reaction>
</comment>